<dbReference type="AlphaFoldDB" id="C2G0D4"/>
<reference evidence="1 2" key="1">
    <citation type="submission" date="2009-01" db="EMBL/GenBank/DDBJ databases">
        <authorList>
            <person name="Qin X."/>
            <person name="Bachman B."/>
            <person name="Battles P."/>
            <person name="Bell A."/>
            <person name="Bess C."/>
            <person name="Bickham C."/>
            <person name="Chaboub L."/>
            <person name="Chen D."/>
            <person name="Coyle M."/>
            <person name="Deiros D.R."/>
            <person name="Dinh H."/>
            <person name="Forbes L."/>
            <person name="Fowler G."/>
            <person name="Francisco L."/>
            <person name="Fu Q."/>
            <person name="Gubbala S."/>
            <person name="Hale W."/>
            <person name="Han Y."/>
            <person name="Hemphill L."/>
            <person name="Highlander S.K."/>
            <person name="Hirani K."/>
            <person name="Hogues M."/>
            <person name="Jackson L."/>
            <person name="Jakkamsetti A."/>
            <person name="Javaid M."/>
            <person name="Jiang H."/>
            <person name="Korchina V."/>
            <person name="Kovar C."/>
            <person name="Lara F."/>
            <person name="Lee S."/>
            <person name="Mata R."/>
            <person name="Mathew T."/>
            <person name="Moen C."/>
            <person name="Morales K."/>
            <person name="Munidasa M."/>
            <person name="Nazareth L."/>
            <person name="Ngo R."/>
            <person name="Nguyen L."/>
            <person name="Okwuonu G."/>
            <person name="Ongeri F."/>
            <person name="Patil S."/>
            <person name="Petrosino J."/>
            <person name="Pham C."/>
            <person name="Pham P."/>
            <person name="Pu L.-L."/>
            <person name="Puazo M."/>
            <person name="Raj R."/>
            <person name="Reid J."/>
            <person name="Rouhana J."/>
            <person name="Saada N."/>
            <person name="Shang Y."/>
            <person name="Simmons D."/>
            <person name="Thornton R."/>
            <person name="Warren J."/>
            <person name="Weissenberger G."/>
            <person name="Zhang J."/>
            <person name="Zhang L."/>
            <person name="Zhou C."/>
            <person name="Zhu D."/>
            <person name="Muzny D."/>
            <person name="Worley K."/>
            <person name="Gibbs R."/>
        </authorList>
    </citation>
    <scope>NUCLEOTIDE SEQUENCE [LARGE SCALE GENOMIC DNA]</scope>
    <source>
        <strain evidence="1 2">ATCC 33300</strain>
    </source>
</reference>
<protein>
    <submittedName>
        <fullName evidence="1">Uncharacterized protein</fullName>
    </submittedName>
</protein>
<dbReference type="EMBL" id="ACHB01000070">
    <property type="protein sequence ID" value="EEI91314.1"/>
    <property type="molecule type" value="Genomic_DNA"/>
</dbReference>
<organism evidence="1 2">
    <name type="scientific">Sphingobacterium spiritivorum ATCC 33300</name>
    <dbReference type="NCBI Taxonomy" id="525372"/>
    <lineage>
        <taxon>Bacteria</taxon>
        <taxon>Pseudomonadati</taxon>
        <taxon>Bacteroidota</taxon>
        <taxon>Sphingobacteriia</taxon>
        <taxon>Sphingobacteriales</taxon>
        <taxon>Sphingobacteriaceae</taxon>
        <taxon>Sphingobacterium</taxon>
    </lineage>
</organism>
<dbReference type="RefSeq" id="WP_003008676.1">
    <property type="nucleotide sequence ID" value="NZ_GG668632.1"/>
</dbReference>
<comment type="caution">
    <text evidence="1">The sequence shown here is derived from an EMBL/GenBank/DDBJ whole genome shotgun (WGS) entry which is preliminary data.</text>
</comment>
<gene>
    <name evidence="1" type="ORF">HMPREF0765_3034</name>
</gene>
<evidence type="ECO:0000313" key="2">
    <source>
        <dbReference type="Proteomes" id="UP000006241"/>
    </source>
</evidence>
<dbReference type="HOGENOM" id="CLU_1601653_0_0_10"/>
<evidence type="ECO:0000313" key="1">
    <source>
        <dbReference type="EMBL" id="EEI91314.1"/>
    </source>
</evidence>
<accession>C2G0D4</accession>
<dbReference type="Proteomes" id="UP000006241">
    <property type="component" value="Unassembled WGS sequence"/>
</dbReference>
<name>C2G0D4_SPHSI</name>
<sequence length="186" mass="21719">MGCILHQRWKISNGKVNFLLMKFPDKFRIIGFEPANVNVSNLSHFSNALIFNSQKNNEIFVIDDLPLMWNVDQNILSGTPDFYWKVYQKFQNFWLNNTEKNEIANFDNDRIYYPNKSHGVDMVRVSGTNNYYVRLKTRTTINANNDYQDEVILYPIKLADIPKYKFTTEFLVSIPNTDGAQIGPAF</sequence>
<proteinExistence type="predicted"/>